<dbReference type="Pfam" id="PF13966">
    <property type="entry name" value="zf-RVT"/>
    <property type="match status" value="1"/>
</dbReference>
<sequence>MSRIHTRDVLCRKTILTAAEAGCPCCDAVLETANHLFFGCPFAVQFWRSIGVSPNEAVVGSLHRLDVSPAVGDASPASFVLLCCWRLWKRRNAVVFREDPQSLVATLKACRDEAVLWRARLKVADRSHIDVWLSVLRNRGEIV</sequence>
<dbReference type="OMA" id="DRSHIDV"/>
<accession>A0A9R1BPH5</accession>
<organism evidence="2 3">
    <name type="scientific">Triticum turgidum subsp. durum</name>
    <name type="common">Durum wheat</name>
    <name type="synonym">Triticum durum</name>
    <dbReference type="NCBI Taxonomy" id="4567"/>
    <lineage>
        <taxon>Eukaryota</taxon>
        <taxon>Viridiplantae</taxon>
        <taxon>Streptophyta</taxon>
        <taxon>Embryophyta</taxon>
        <taxon>Tracheophyta</taxon>
        <taxon>Spermatophyta</taxon>
        <taxon>Magnoliopsida</taxon>
        <taxon>Liliopsida</taxon>
        <taxon>Poales</taxon>
        <taxon>Poaceae</taxon>
        <taxon>BOP clade</taxon>
        <taxon>Pooideae</taxon>
        <taxon>Triticodae</taxon>
        <taxon>Triticeae</taxon>
        <taxon>Triticinae</taxon>
        <taxon>Triticum</taxon>
    </lineage>
</organism>
<dbReference type="EMBL" id="LT934123">
    <property type="protein sequence ID" value="VAI76177.1"/>
    <property type="molecule type" value="Genomic_DNA"/>
</dbReference>
<dbReference type="AlphaFoldDB" id="A0A9R1BPH5"/>
<keyword evidence="3" id="KW-1185">Reference proteome</keyword>
<evidence type="ECO:0000259" key="1">
    <source>
        <dbReference type="Pfam" id="PF13966"/>
    </source>
</evidence>
<dbReference type="Gramene" id="TRITD7Av1G162690.1">
    <property type="protein sequence ID" value="TRITD7Av1G162690.1"/>
    <property type="gene ID" value="TRITD7Av1G162690"/>
</dbReference>
<evidence type="ECO:0000313" key="2">
    <source>
        <dbReference type="EMBL" id="VAI76177.1"/>
    </source>
</evidence>
<dbReference type="InterPro" id="IPR026960">
    <property type="entry name" value="RVT-Znf"/>
</dbReference>
<reference evidence="2 3" key="1">
    <citation type="submission" date="2017-09" db="EMBL/GenBank/DDBJ databases">
        <authorList>
            <consortium name="International Durum Wheat Genome Sequencing Consortium (IDWGSC)"/>
            <person name="Milanesi L."/>
        </authorList>
    </citation>
    <scope>NUCLEOTIDE SEQUENCE [LARGE SCALE GENOMIC DNA]</scope>
    <source>
        <strain evidence="3">cv. Svevo</strain>
    </source>
</reference>
<feature type="domain" description="Reverse transcriptase zinc-binding" evidence="1">
    <location>
        <begin position="2"/>
        <end position="47"/>
    </location>
</feature>
<protein>
    <recommendedName>
        <fullName evidence="1">Reverse transcriptase zinc-binding domain-containing protein</fullName>
    </recommendedName>
</protein>
<proteinExistence type="predicted"/>
<dbReference type="Proteomes" id="UP000324705">
    <property type="component" value="Chromosome 7A"/>
</dbReference>
<name>A0A9R1BPH5_TRITD</name>
<gene>
    <name evidence="2" type="ORF">TRITD_7Av1G162690</name>
</gene>
<evidence type="ECO:0000313" key="3">
    <source>
        <dbReference type="Proteomes" id="UP000324705"/>
    </source>
</evidence>